<dbReference type="GeneID" id="98919293"/>
<dbReference type="RefSeq" id="WP_005601372.1">
    <property type="nucleotide sequence ID" value="NZ_GG663520.1"/>
</dbReference>
<dbReference type="Pfam" id="PF04536">
    <property type="entry name" value="TPM_phosphatase"/>
    <property type="match status" value="1"/>
</dbReference>
<sequence>MIKKIWKFLIVLVLCICFTVPAFANDTSGFAGDKDRVVDDADLLSDSEETALREKLEEIRVRQKMDIVIVTVKTLNGATLVDYADDTYDYNGYGYGNNRDGLLLLINMENRDWYISTTGYGITAFTDAGIQYIGDKIKEHLSDGDYEAAFNTFAELCDDFITKARTGNPYDTGNMPKEPMKPGWILFAVIIGFLLSFITVGAMKRKLKTVRFQPAANSYMKAGSMNITERRDMFLYTTVTSTAKPKDNGSDGGSSTHSSSSGTTHGGGGGSF</sequence>
<proteinExistence type="predicted"/>
<dbReference type="PANTHER" id="PTHR30373:SF2">
    <property type="entry name" value="UPF0603 PROTEIN YGCG"/>
    <property type="match status" value="1"/>
</dbReference>
<keyword evidence="2" id="KW-0812">Transmembrane</keyword>
<keyword evidence="2" id="KW-0472">Membrane</keyword>
<feature type="region of interest" description="Disordered" evidence="1">
    <location>
        <begin position="245"/>
        <end position="272"/>
    </location>
</feature>
<dbReference type="AlphaFoldDB" id="D4RXE1"/>
<comment type="caution">
    <text evidence="5">The sequence shown here is derived from an EMBL/GenBank/DDBJ whole genome shotgun (WGS) entry which is preliminary data.</text>
</comment>
<organism evidence="5 6">
    <name type="scientific">Eshraghiella crossota DSM 2876</name>
    <dbReference type="NCBI Taxonomy" id="511680"/>
    <lineage>
        <taxon>Bacteria</taxon>
        <taxon>Bacillati</taxon>
        <taxon>Bacillota</taxon>
        <taxon>Clostridia</taxon>
        <taxon>Lachnospirales</taxon>
        <taxon>Lachnospiraceae</taxon>
        <taxon>Eshraghiella</taxon>
    </lineage>
</organism>
<dbReference type="Proteomes" id="UP000006238">
    <property type="component" value="Unassembled WGS sequence"/>
</dbReference>
<dbReference type="EMBL" id="ABWN01000019">
    <property type="protein sequence ID" value="EFF69303.1"/>
    <property type="molecule type" value="Genomic_DNA"/>
</dbReference>
<evidence type="ECO:0000313" key="5">
    <source>
        <dbReference type="EMBL" id="EFF69303.1"/>
    </source>
</evidence>
<keyword evidence="2" id="KW-1133">Transmembrane helix</keyword>
<dbReference type="PANTHER" id="PTHR30373">
    <property type="entry name" value="UPF0603 PROTEIN YGCG"/>
    <property type="match status" value="1"/>
</dbReference>
<evidence type="ECO:0000256" key="3">
    <source>
        <dbReference type="SAM" id="SignalP"/>
    </source>
</evidence>
<feature type="chain" id="PRO_5003062818" description="TPM domain-containing protein" evidence="3">
    <location>
        <begin position="25"/>
        <end position="272"/>
    </location>
</feature>
<evidence type="ECO:0000313" key="6">
    <source>
        <dbReference type="Proteomes" id="UP000006238"/>
    </source>
</evidence>
<keyword evidence="3" id="KW-0732">Signal</keyword>
<accession>D4RXE1</accession>
<protein>
    <recommendedName>
        <fullName evidence="4">TPM domain-containing protein</fullName>
    </recommendedName>
</protein>
<feature type="transmembrane region" description="Helical" evidence="2">
    <location>
        <begin position="184"/>
        <end position="203"/>
    </location>
</feature>
<gene>
    <name evidence="5" type="ORF">BUTYVIB_00492</name>
</gene>
<feature type="domain" description="TPM" evidence="4">
    <location>
        <begin position="37"/>
        <end position="155"/>
    </location>
</feature>
<feature type="signal peptide" evidence="3">
    <location>
        <begin position="1"/>
        <end position="24"/>
    </location>
</feature>
<dbReference type="HOGENOM" id="CLU_060109_0_1_9"/>
<reference evidence="5 6" key="1">
    <citation type="submission" date="2010-02" db="EMBL/GenBank/DDBJ databases">
        <authorList>
            <person name="Weinstock G."/>
            <person name="Sodergren E."/>
            <person name="Clifton S."/>
            <person name="Fulton L."/>
            <person name="Fulton B."/>
            <person name="Courtney L."/>
            <person name="Fronick C."/>
            <person name="Harrison M."/>
            <person name="Strong C."/>
            <person name="Farmer C."/>
            <person name="Delahaunty K."/>
            <person name="Markovic C."/>
            <person name="Hall O."/>
            <person name="Minx P."/>
            <person name="Tomlinson C."/>
            <person name="Mitreva M."/>
            <person name="Nelson J."/>
            <person name="Hou S."/>
            <person name="Wollam A."/>
            <person name="Pepin K.H."/>
            <person name="Johnson M."/>
            <person name="Bhonagiri V."/>
            <person name="Zhang X."/>
            <person name="Suruliraj S."/>
            <person name="Warren W."/>
            <person name="Chinwalla A."/>
            <person name="Mardis E.R."/>
            <person name="Wilson R.K."/>
        </authorList>
    </citation>
    <scope>NUCLEOTIDE SEQUENCE [LARGE SCALE GENOMIC DNA]</scope>
    <source>
        <strain evidence="5 6">DSM 2876</strain>
    </source>
</reference>
<dbReference type="InterPro" id="IPR007621">
    <property type="entry name" value="TPM_dom"/>
</dbReference>
<evidence type="ECO:0000256" key="2">
    <source>
        <dbReference type="SAM" id="Phobius"/>
    </source>
</evidence>
<keyword evidence="6" id="KW-1185">Reference proteome</keyword>
<name>D4RXE1_9FIRM</name>
<feature type="compositionally biased region" description="Low complexity" evidence="1">
    <location>
        <begin position="253"/>
        <end position="263"/>
    </location>
</feature>
<dbReference type="Gene3D" id="3.10.310.50">
    <property type="match status" value="1"/>
</dbReference>
<evidence type="ECO:0000256" key="1">
    <source>
        <dbReference type="SAM" id="MobiDB-lite"/>
    </source>
</evidence>
<dbReference type="eggNOG" id="COG1512">
    <property type="taxonomic scope" value="Bacteria"/>
</dbReference>
<evidence type="ECO:0000259" key="4">
    <source>
        <dbReference type="Pfam" id="PF04536"/>
    </source>
</evidence>